<dbReference type="OrthoDB" id="10340000at2759"/>
<dbReference type="AlphaFoldDB" id="A0A9W8B5H9"/>
<accession>A0A9W8B5H9</accession>
<reference evidence="1" key="1">
    <citation type="submission" date="2022-07" db="EMBL/GenBank/DDBJ databases">
        <title>Phylogenomic reconstructions and comparative analyses of Kickxellomycotina fungi.</title>
        <authorList>
            <person name="Reynolds N.K."/>
            <person name="Stajich J.E."/>
            <person name="Barry K."/>
            <person name="Grigoriev I.V."/>
            <person name="Crous P."/>
            <person name="Smith M.E."/>
        </authorList>
    </citation>
    <scope>NUCLEOTIDE SEQUENCE</scope>
    <source>
        <strain evidence="1">RSA 567</strain>
    </source>
</reference>
<evidence type="ECO:0000313" key="2">
    <source>
        <dbReference type="Proteomes" id="UP001151582"/>
    </source>
</evidence>
<organism evidence="1 2">
    <name type="scientific">Dimargaris verticillata</name>
    <dbReference type="NCBI Taxonomy" id="2761393"/>
    <lineage>
        <taxon>Eukaryota</taxon>
        <taxon>Fungi</taxon>
        <taxon>Fungi incertae sedis</taxon>
        <taxon>Zoopagomycota</taxon>
        <taxon>Kickxellomycotina</taxon>
        <taxon>Dimargaritomycetes</taxon>
        <taxon>Dimargaritales</taxon>
        <taxon>Dimargaritaceae</taxon>
        <taxon>Dimargaris</taxon>
    </lineage>
</organism>
<name>A0A9W8B5H9_9FUNG</name>
<gene>
    <name evidence="1" type="ORF">H4R34_001430</name>
</gene>
<dbReference type="EMBL" id="JANBQB010000066">
    <property type="protein sequence ID" value="KAJ1983185.1"/>
    <property type="molecule type" value="Genomic_DNA"/>
</dbReference>
<keyword evidence="2" id="KW-1185">Reference proteome</keyword>
<protein>
    <submittedName>
        <fullName evidence="1">Uncharacterized protein</fullName>
    </submittedName>
</protein>
<sequence>MTKLVLESTPNLQGLRKGNFDWVVTEMHPAAADATDAAVQPLTVLRVQHPDTEDTVAILELPFYSLPLSSNFMAYQFVTDFKPPFLSELIPKSADVRVELGKLFRRKDYPKLTKENAHKVHLSYNCQIVVSQMYEGVLFAFWYDEQLKKLHGSPVYNSRREKQLKQKAMRSIIARDYEIGLIFFNADDPRFKLAIKTFEGWFGTQFYGWH</sequence>
<comment type="caution">
    <text evidence="1">The sequence shown here is derived from an EMBL/GenBank/DDBJ whole genome shotgun (WGS) entry which is preliminary data.</text>
</comment>
<evidence type="ECO:0000313" key="1">
    <source>
        <dbReference type="EMBL" id="KAJ1983185.1"/>
    </source>
</evidence>
<proteinExistence type="predicted"/>
<dbReference type="Proteomes" id="UP001151582">
    <property type="component" value="Unassembled WGS sequence"/>
</dbReference>